<protein>
    <submittedName>
        <fullName evidence="2">Uncharacterized protein</fullName>
    </submittedName>
</protein>
<organism evidence="2 3">
    <name type="scientific">Paramuricea clavata</name>
    <name type="common">Red gorgonian</name>
    <name type="synonym">Violescent sea-whip</name>
    <dbReference type="NCBI Taxonomy" id="317549"/>
    <lineage>
        <taxon>Eukaryota</taxon>
        <taxon>Metazoa</taxon>
        <taxon>Cnidaria</taxon>
        <taxon>Anthozoa</taxon>
        <taxon>Octocorallia</taxon>
        <taxon>Malacalcyonacea</taxon>
        <taxon>Plexauridae</taxon>
        <taxon>Paramuricea</taxon>
    </lineage>
</organism>
<keyword evidence="3" id="KW-1185">Reference proteome</keyword>
<sequence length="164" mass="17933">TNEYLKGLIDFLDQNAQPKPSDEEGNTLKPSSELEKLEIELKAIESQQKAIQEKLLQAKQSENIPKSSGSSPTVADSTKMPLLGLNSGLQATILHRDFKIQGTIGEVGQRDKLGYQSLMLQVEIGLGKGYTNKEIVTAVIRAVQPGLQLRSYLESVGDLTLARL</sequence>
<evidence type="ECO:0000256" key="1">
    <source>
        <dbReference type="SAM" id="MobiDB-lite"/>
    </source>
</evidence>
<feature type="compositionally biased region" description="Polar residues" evidence="1">
    <location>
        <begin position="58"/>
        <end position="76"/>
    </location>
</feature>
<feature type="region of interest" description="Disordered" evidence="1">
    <location>
        <begin position="10"/>
        <end position="32"/>
    </location>
</feature>
<gene>
    <name evidence="2" type="ORF">PACLA_8A034258</name>
</gene>
<feature type="non-terminal residue" evidence="2">
    <location>
        <position position="1"/>
    </location>
</feature>
<dbReference type="AlphaFoldDB" id="A0A6S7J1J3"/>
<reference evidence="2" key="1">
    <citation type="submission" date="2020-04" db="EMBL/GenBank/DDBJ databases">
        <authorList>
            <person name="Alioto T."/>
            <person name="Alioto T."/>
            <person name="Gomez Garrido J."/>
        </authorList>
    </citation>
    <scope>NUCLEOTIDE SEQUENCE</scope>
    <source>
        <strain evidence="2">A484AB</strain>
    </source>
</reference>
<accession>A0A6S7J1J3</accession>
<evidence type="ECO:0000313" key="2">
    <source>
        <dbReference type="EMBL" id="CAB4011312.1"/>
    </source>
</evidence>
<proteinExistence type="predicted"/>
<dbReference type="OrthoDB" id="10065368at2759"/>
<comment type="caution">
    <text evidence="2">The sequence shown here is derived from an EMBL/GenBank/DDBJ whole genome shotgun (WGS) entry which is preliminary data.</text>
</comment>
<dbReference type="Proteomes" id="UP001152795">
    <property type="component" value="Unassembled WGS sequence"/>
</dbReference>
<feature type="region of interest" description="Disordered" evidence="1">
    <location>
        <begin position="57"/>
        <end position="77"/>
    </location>
</feature>
<evidence type="ECO:0000313" key="3">
    <source>
        <dbReference type="Proteomes" id="UP001152795"/>
    </source>
</evidence>
<dbReference type="EMBL" id="CACRXK020007109">
    <property type="protein sequence ID" value="CAB4011312.1"/>
    <property type="molecule type" value="Genomic_DNA"/>
</dbReference>
<name>A0A6S7J1J3_PARCT</name>